<gene>
    <name evidence="1" type="ORF">PoB_004456000</name>
</gene>
<evidence type="ECO:0000313" key="2">
    <source>
        <dbReference type="Proteomes" id="UP000735302"/>
    </source>
</evidence>
<reference evidence="1 2" key="1">
    <citation type="journal article" date="2021" name="Elife">
        <title>Chloroplast acquisition without the gene transfer in kleptoplastic sea slugs, Plakobranchus ocellatus.</title>
        <authorList>
            <person name="Maeda T."/>
            <person name="Takahashi S."/>
            <person name="Yoshida T."/>
            <person name="Shimamura S."/>
            <person name="Takaki Y."/>
            <person name="Nagai Y."/>
            <person name="Toyoda A."/>
            <person name="Suzuki Y."/>
            <person name="Arimoto A."/>
            <person name="Ishii H."/>
            <person name="Satoh N."/>
            <person name="Nishiyama T."/>
            <person name="Hasebe M."/>
            <person name="Maruyama T."/>
            <person name="Minagawa J."/>
            <person name="Obokata J."/>
            <person name="Shigenobu S."/>
        </authorList>
    </citation>
    <scope>NUCLEOTIDE SEQUENCE [LARGE SCALE GENOMIC DNA]</scope>
</reference>
<dbReference type="AlphaFoldDB" id="A0AAV4BBR6"/>
<proteinExistence type="predicted"/>
<evidence type="ECO:0000313" key="1">
    <source>
        <dbReference type="EMBL" id="GFO18055.1"/>
    </source>
</evidence>
<keyword evidence="2" id="KW-1185">Reference proteome</keyword>
<organism evidence="1 2">
    <name type="scientific">Plakobranchus ocellatus</name>
    <dbReference type="NCBI Taxonomy" id="259542"/>
    <lineage>
        <taxon>Eukaryota</taxon>
        <taxon>Metazoa</taxon>
        <taxon>Spiralia</taxon>
        <taxon>Lophotrochozoa</taxon>
        <taxon>Mollusca</taxon>
        <taxon>Gastropoda</taxon>
        <taxon>Heterobranchia</taxon>
        <taxon>Euthyneura</taxon>
        <taxon>Panpulmonata</taxon>
        <taxon>Sacoglossa</taxon>
        <taxon>Placobranchoidea</taxon>
        <taxon>Plakobranchidae</taxon>
        <taxon>Plakobranchus</taxon>
    </lineage>
</organism>
<name>A0AAV4BBR6_9GAST</name>
<sequence length="83" mass="9458">MPIGTHTRTLTNTHIEKATCPYPFQNASVHRSSFTFRLHSAPPRPCTTRHLAGQTQTMVRSRELIRGTPIQDYILKCHEDLGE</sequence>
<protein>
    <submittedName>
        <fullName evidence="1">Uncharacterized protein</fullName>
    </submittedName>
</protein>
<comment type="caution">
    <text evidence="1">The sequence shown here is derived from an EMBL/GenBank/DDBJ whole genome shotgun (WGS) entry which is preliminary data.</text>
</comment>
<dbReference type="EMBL" id="BLXT01004926">
    <property type="protein sequence ID" value="GFO18055.1"/>
    <property type="molecule type" value="Genomic_DNA"/>
</dbReference>
<accession>A0AAV4BBR6</accession>
<dbReference type="Proteomes" id="UP000735302">
    <property type="component" value="Unassembled WGS sequence"/>
</dbReference>